<reference evidence="2" key="1">
    <citation type="journal article" date="2017" name="Gigascience">
        <title>The genome draft of coconut (Cocos nucifera).</title>
        <authorList>
            <person name="Xiao Y."/>
            <person name="Xu P."/>
            <person name="Fan H."/>
            <person name="Baudouin L."/>
            <person name="Xia W."/>
            <person name="Bocs S."/>
            <person name="Xu J."/>
            <person name="Li Q."/>
            <person name="Guo A."/>
            <person name="Zhou L."/>
            <person name="Li J."/>
            <person name="Wu Y."/>
            <person name="Ma Z."/>
            <person name="Armero A."/>
            <person name="Issali A.E."/>
            <person name="Liu N."/>
            <person name="Peng M."/>
            <person name="Yang Y."/>
        </authorList>
    </citation>
    <scope>NUCLEOTIDE SEQUENCE</scope>
    <source>
        <tissue evidence="2">Spear leaf of Hainan Tall coconut</tissue>
    </source>
</reference>
<feature type="compositionally biased region" description="Polar residues" evidence="1">
    <location>
        <begin position="14"/>
        <end position="27"/>
    </location>
</feature>
<reference evidence="2" key="2">
    <citation type="submission" date="2019-07" db="EMBL/GenBank/DDBJ databases">
        <authorList>
            <person name="Yang Y."/>
            <person name="Bocs S."/>
            <person name="Baudouin L."/>
        </authorList>
    </citation>
    <scope>NUCLEOTIDE SEQUENCE</scope>
    <source>
        <tissue evidence="2">Spear leaf of Hainan Tall coconut</tissue>
    </source>
</reference>
<dbReference type="EMBL" id="CM017884">
    <property type="protein sequence ID" value="KAG1367025.1"/>
    <property type="molecule type" value="Genomic_DNA"/>
</dbReference>
<keyword evidence="3" id="KW-1185">Reference proteome</keyword>
<gene>
    <name evidence="2" type="ORF">COCNU_13G008150</name>
</gene>
<name>A0A8K0ITT7_COCNU</name>
<proteinExistence type="predicted"/>
<sequence length="162" mass="16462">MESRAECADAVEANGQSTLPSTINPQQWRGPGFGGISPAVLPDSASKSTSVNLPVGGSVNKGMRLPLGIFEDEVRQFTTRKRVAPGANSLHVPKKSRAAGPSATLAYANAPSAAPSGVVGALVVALCAPMAIASSEAPPAITRSEEDVIIIDVSAVASMLRA</sequence>
<dbReference type="AlphaFoldDB" id="A0A8K0ITT7"/>
<comment type="caution">
    <text evidence="2">The sequence shown here is derived from an EMBL/GenBank/DDBJ whole genome shotgun (WGS) entry which is preliminary data.</text>
</comment>
<accession>A0A8K0ITT7</accession>
<evidence type="ECO:0000313" key="3">
    <source>
        <dbReference type="Proteomes" id="UP000797356"/>
    </source>
</evidence>
<protein>
    <submittedName>
        <fullName evidence="2">Uncharacterized protein</fullName>
    </submittedName>
</protein>
<evidence type="ECO:0000256" key="1">
    <source>
        <dbReference type="SAM" id="MobiDB-lite"/>
    </source>
</evidence>
<evidence type="ECO:0000313" key="2">
    <source>
        <dbReference type="EMBL" id="KAG1367025.1"/>
    </source>
</evidence>
<feature type="region of interest" description="Disordered" evidence="1">
    <location>
        <begin position="1"/>
        <end position="41"/>
    </location>
</feature>
<organism evidence="2 3">
    <name type="scientific">Cocos nucifera</name>
    <name type="common">Coconut palm</name>
    <dbReference type="NCBI Taxonomy" id="13894"/>
    <lineage>
        <taxon>Eukaryota</taxon>
        <taxon>Viridiplantae</taxon>
        <taxon>Streptophyta</taxon>
        <taxon>Embryophyta</taxon>
        <taxon>Tracheophyta</taxon>
        <taxon>Spermatophyta</taxon>
        <taxon>Magnoliopsida</taxon>
        <taxon>Liliopsida</taxon>
        <taxon>Arecaceae</taxon>
        <taxon>Arecoideae</taxon>
        <taxon>Cocoseae</taxon>
        <taxon>Attaleinae</taxon>
        <taxon>Cocos</taxon>
    </lineage>
</organism>
<dbReference type="Proteomes" id="UP000797356">
    <property type="component" value="Chromosome 13"/>
</dbReference>